<name>A0AAD1WLU0_PELCU</name>
<dbReference type="AlphaFoldDB" id="A0AAD1WLU0"/>
<dbReference type="EMBL" id="OW240919">
    <property type="protein sequence ID" value="CAH2312970.1"/>
    <property type="molecule type" value="Genomic_DNA"/>
</dbReference>
<evidence type="ECO:0000313" key="2">
    <source>
        <dbReference type="Proteomes" id="UP001295444"/>
    </source>
</evidence>
<gene>
    <name evidence="1" type="ORF">PECUL_23A004088</name>
</gene>
<sequence length="180" mass="20864">MRQTVVPTCPLQRRTCSGVLCDLPGTRGYHDCQCGLVYIWWERQPLPRPWRYPEAAYNMSKHCYPPWAGGGEPGPPRGGNPKHGEMDVATWAENPHRELPKMADTADFEGPADSAQDILTKLNKHFETFWKKLEHKLHQPNPLQHTKLSLRKPNIYRQQAVWRQDNRPAPTTTSPRLHRW</sequence>
<reference evidence="1" key="1">
    <citation type="submission" date="2022-03" db="EMBL/GenBank/DDBJ databases">
        <authorList>
            <person name="Alioto T."/>
            <person name="Alioto T."/>
            <person name="Gomez Garrido J."/>
        </authorList>
    </citation>
    <scope>NUCLEOTIDE SEQUENCE</scope>
</reference>
<dbReference type="Proteomes" id="UP001295444">
    <property type="component" value="Chromosome 08"/>
</dbReference>
<keyword evidence="2" id="KW-1185">Reference proteome</keyword>
<protein>
    <submittedName>
        <fullName evidence="1">Uncharacterized protein</fullName>
    </submittedName>
</protein>
<proteinExistence type="predicted"/>
<evidence type="ECO:0000313" key="1">
    <source>
        <dbReference type="EMBL" id="CAH2312970.1"/>
    </source>
</evidence>
<accession>A0AAD1WLU0</accession>
<organism evidence="1 2">
    <name type="scientific">Pelobates cultripes</name>
    <name type="common">Western spadefoot toad</name>
    <dbReference type="NCBI Taxonomy" id="61616"/>
    <lineage>
        <taxon>Eukaryota</taxon>
        <taxon>Metazoa</taxon>
        <taxon>Chordata</taxon>
        <taxon>Craniata</taxon>
        <taxon>Vertebrata</taxon>
        <taxon>Euteleostomi</taxon>
        <taxon>Amphibia</taxon>
        <taxon>Batrachia</taxon>
        <taxon>Anura</taxon>
        <taxon>Pelobatoidea</taxon>
        <taxon>Pelobatidae</taxon>
        <taxon>Pelobates</taxon>
    </lineage>
</organism>